<organism evidence="2 3">
    <name type="scientific">Komarekiella delphini-convector SJRDD-AB1</name>
    <dbReference type="NCBI Taxonomy" id="2593771"/>
    <lineage>
        <taxon>Bacteria</taxon>
        <taxon>Bacillati</taxon>
        <taxon>Cyanobacteriota</taxon>
        <taxon>Cyanophyceae</taxon>
        <taxon>Nostocales</taxon>
        <taxon>Nostocaceae</taxon>
        <taxon>Komarekiella</taxon>
        <taxon>Komarekiella delphini-convector</taxon>
    </lineage>
</organism>
<reference evidence="2" key="1">
    <citation type="submission" date="2019-07" db="EMBL/GenBank/DDBJ databases">
        <title>Toxilogical consequences of a new and cryptic species of cyanobacteria (Komarekiella delphini-convector) recovered from the epidermis of a bottlenose dolphin and 1500 ft. in the air.</title>
        <authorList>
            <person name="Brown A.O."/>
            <person name="Dvorak P."/>
            <person name="Villanueva C.D."/>
            <person name="Foss A.J."/>
            <person name="Garvey A.D."/>
            <person name="Gibson Q.A."/>
            <person name="Johansen J.R."/>
            <person name="Casamatta D.A."/>
        </authorList>
    </citation>
    <scope>NUCLEOTIDE SEQUENCE</scope>
    <source>
        <strain evidence="2">SJRDD-AB1</strain>
    </source>
</reference>
<comment type="caution">
    <text evidence="2">The sequence shown here is derived from an EMBL/GenBank/DDBJ whole genome shotgun (WGS) entry which is preliminary data.</text>
</comment>
<keyword evidence="1" id="KW-0812">Transmembrane</keyword>
<protein>
    <submittedName>
        <fullName evidence="2">Uncharacterized protein</fullName>
    </submittedName>
</protein>
<keyword evidence="1" id="KW-1133">Transmembrane helix</keyword>
<proteinExistence type="predicted"/>
<dbReference type="Proteomes" id="UP001165986">
    <property type="component" value="Unassembled WGS sequence"/>
</dbReference>
<dbReference type="EMBL" id="VJXY01000176">
    <property type="protein sequence ID" value="MBD6621314.1"/>
    <property type="molecule type" value="Genomic_DNA"/>
</dbReference>
<keyword evidence="1" id="KW-0472">Membrane</keyword>
<evidence type="ECO:0000313" key="2">
    <source>
        <dbReference type="EMBL" id="MBD6621314.1"/>
    </source>
</evidence>
<feature type="transmembrane region" description="Helical" evidence="1">
    <location>
        <begin position="43"/>
        <end position="64"/>
    </location>
</feature>
<evidence type="ECO:0000256" key="1">
    <source>
        <dbReference type="SAM" id="Phobius"/>
    </source>
</evidence>
<sequence>MMTNRKQILYHQAQLDHNNKLVFRRRSKKVFKMKKFINRTIETIALASLPFTWFSGVGAIAYFFCDLLPFENT</sequence>
<keyword evidence="3" id="KW-1185">Reference proteome</keyword>
<gene>
    <name evidence="2" type="ORF">FNW02_37940</name>
</gene>
<name>A0AA40VW12_9NOST</name>
<dbReference type="RefSeq" id="WP_191762638.1">
    <property type="nucleotide sequence ID" value="NZ_VJXY01000176.1"/>
</dbReference>
<dbReference type="AlphaFoldDB" id="A0AA40VW12"/>
<accession>A0AA40VW12</accession>
<evidence type="ECO:0000313" key="3">
    <source>
        <dbReference type="Proteomes" id="UP001165986"/>
    </source>
</evidence>